<evidence type="ECO:0000259" key="9">
    <source>
        <dbReference type="Pfam" id="PF00218"/>
    </source>
</evidence>
<dbReference type="PROSITE" id="PS00614">
    <property type="entry name" value="IGPS"/>
    <property type="match status" value="1"/>
</dbReference>
<keyword evidence="8 10" id="KW-0456">Lyase</keyword>
<dbReference type="EMBL" id="VIAR01000009">
    <property type="protein sequence ID" value="TQD37656.1"/>
    <property type="molecule type" value="Genomic_DNA"/>
</dbReference>
<dbReference type="UniPathway" id="UPA00035">
    <property type="reaction ID" value="UER00043"/>
</dbReference>
<accession>A0A507ZIW7</accession>
<dbReference type="InterPro" id="IPR013785">
    <property type="entry name" value="Aldolase_TIM"/>
</dbReference>
<reference evidence="10 11" key="1">
    <citation type="submission" date="2019-06" db="EMBL/GenBank/DDBJ databases">
        <title>Flavibacter putida gen. nov., sp. nov., a novel marine bacterium of the family Flavobacteriaceae isolated from coastal seawater.</title>
        <authorList>
            <person name="Feng X."/>
        </authorList>
    </citation>
    <scope>NUCLEOTIDE SEQUENCE [LARGE SCALE GENOMIC DNA]</scope>
    <source>
        <strain evidence="10 11">PLHSN227</strain>
    </source>
</reference>
<evidence type="ECO:0000256" key="8">
    <source>
        <dbReference type="ARBA" id="ARBA00023239"/>
    </source>
</evidence>
<proteinExistence type="predicted"/>
<dbReference type="RefSeq" id="WP_141422031.1">
    <property type="nucleotide sequence ID" value="NZ_VIAR01000009.1"/>
</dbReference>
<dbReference type="Gene3D" id="3.20.20.70">
    <property type="entry name" value="Aldolase class I"/>
    <property type="match status" value="1"/>
</dbReference>
<name>A0A507ZIW7_9FLAO</name>
<dbReference type="InterPro" id="IPR013798">
    <property type="entry name" value="Indole-3-glycerol_P_synth_dom"/>
</dbReference>
<dbReference type="GO" id="GO:0004425">
    <property type="term" value="F:indole-3-glycerol-phosphate synthase activity"/>
    <property type="evidence" value="ECO:0007669"/>
    <property type="project" value="UniProtKB-EC"/>
</dbReference>
<dbReference type="FunFam" id="3.20.20.70:FF:000024">
    <property type="entry name" value="Indole-3-glycerol phosphate synthase"/>
    <property type="match status" value="1"/>
</dbReference>
<evidence type="ECO:0000256" key="1">
    <source>
        <dbReference type="ARBA" id="ARBA00001633"/>
    </source>
</evidence>
<dbReference type="InterPro" id="IPR045186">
    <property type="entry name" value="Indole-3-glycerol_P_synth"/>
</dbReference>
<evidence type="ECO:0000313" key="11">
    <source>
        <dbReference type="Proteomes" id="UP000317169"/>
    </source>
</evidence>
<evidence type="ECO:0000256" key="6">
    <source>
        <dbReference type="ARBA" id="ARBA00022822"/>
    </source>
</evidence>
<gene>
    <name evidence="10" type="primary">trpC</name>
    <name evidence="10" type="ORF">FKR84_09290</name>
</gene>
<evidence type="ECO:0000256" key="3">
    <source>
        <dbReference type="ARBA" id="ARBA00012362"/>
    </source>
</evidence>
<comment type="catalytic activity">
    <reaction evidence="1">
        <text>1-(2-carboxyphenylamino)-1-deoxy-D-ribulose 5-phosphate + H(+) = (1S,2R)-1-C-(indol-3-yl)glycerol 3-phosphate + CO2 + H2O</text>
        <dbReference type="Rhea" id="RHEA:23476"/>
        <dbReference type="ChEBI" id="CHEBI:15377"/>
        <dbReference type="ChEBI" id="CHEBI:15378"/>
        <dbReference type="ChEBI" id="CHEBI:16526"/>
        <dbReference type="ChEBI" id="CHEBI:58613"/>
        <dbReference type="ChEBI" id="CHEBI:58866"/>
        <dbReference type="EC" id="4.1.1.48"/>
    </reaction>
</comment>
<keyword evidence="11" id="KW-1185">Reference proteome</keyword>
<dbReference type="Proteomes" id="UP000317169">
    <property type="component" value="Unassembled WGS sequence"/>
</dbReference>
<dbReference type="PANTHER" id="PTHR22854">
    <property type="entry name" value="TRYPTOPHAN BIOSYNTHESIS PROTEIN"/>
    <property type="match status" value="1"/>
</dbReference>
<dbReference type="AlphaFoldDB" id="A0A507ZIW7"/>
<keyword evidence="7" id="KW-0057">Aromatic amino acid biosynthesis</keyword>
<dbReference type="Pfam" id="PF00218">
    <property type="entry name" value="IGPS"/>
    <property type="match status" value="1"/>
</dbReference>
<organism evidence="10 11">
    <name type="scientific">Haloflavibacter putidus</name>
    <dbReference type="NCBI Taxonomy" id="2576776"/>
    <lineage>
        <taxon>Bacteria</taxon>
        <taxon>Pseudomonadati</taxon>
        <taxon>Bacteroidota</taxon>
        <taxon>Flavobacteriia</taxon>
        <taxon>Flavobacteriales</taxon>
        <taxon>Flavobacteriaceae</taxon>
        <taxon>Haloflavibacter</taxon>
    </lineage>
</organism>
<keyword evidence="6" id="KW-0822">Tryptophan biosynthesis</keyword>
<dbReference type="PANTHER" id="PTHR22854:SF2">
    <property type="entry name" value="INDOLE-3-GLYCEROL-PHOSPHATE SYNTHASE"/>
    <property type="match status" value="1"/>
</dbReference>
<feature type="domain" description="Indole-3-glycerol phosphate synthase" evidence="9">
    <location>
        <begin position="4"/>
        <end position="256"/>
    </location>
</feature>
<keyword evidence="5" id="KW-0210">Decarboxylase</keyword>
<dbReference type="GO" id="GO:0000162">
    <property type="term" value="P:L-tryptophan biosynthetic process"/>
    <property type="evidence" value="ECO:0007669"/>
    <property type="project" value="UniProtKB-UniPathway"/>
</dbReference>
<sequence length="265" mass="29449">MSILDTIVAYKKTVVQEAKALNPTKRLEQSIFFDSQPISMKSYLQREDRLGIIAEIKRSSPSAKVINDKIDVEKLSIAYMQSGASALSVLTDTKYFGGSNKDLEIARKFNYCPILRKDFIIDEYQVLEAKSIGADCILLIAACLSPQQCKELGAFAKSLSLEVLLEVSNKEEIASHTNAYVDIIGVNNRNLNNFTTDIAKSMQLLKHLPKELLKISESGIAEAGQIQELKAAGYDGFLIGGFFMQHEEPGRACKQLIDNYNSLEK</sequence>
<dbReference type="OrthoDB" id="9804217at2"/>
<dbReference type="EC" id="4.1.1.48" evidence="3"/>
<dbReference type="InterPro" id="IPR011060">
    <property type="entry name" value="RibuloseP-bd_barrel"/>
</dbReference>
<protein>
    <recommendedName>
        <fullName evidence="3">indole-3-glycerol-phosphate synthase</fullName>
        <ecNumber evidence="3">4.1.1.48</ecNumber>
    </recommendedName>
</protein>
<dbReference type="GO" id="GO:0004640">
    <property type="term" value="F:phosphoribosylanthranilate isomerase activity"/>
    <property type="evidence" value="ECO:0007669"/>
    <property type="project" value="TreeGrafter"/>
</dbReference>
<evidence type="ECO:0000256" key="4">
    <source>
        <dbReference type="ARBA" id="ARBA00022605"/>
    </source>
</evidence>
<dbReference type="NCBIfam" id="NF001377">
    <property type="entry name" value="PRK00278.2-4"/>
    <property type="match status" value="1"/>
</dbReference>
<dbReference type="InterPro" id="IPR001468">
    <property type="entry name" value="Indole-3-GlycerolPSynthase_CS"/>
</dbReference>
<evidence type="ECO:0000256" key="2">
    <source>
        <dbReference type="ARBA" id="ARBA00004696"/>
    </source>
</evidence>
<comment type="caution">
    <text evidence="10">The sequence shown here is derived from an EMBL/GenBank/DDBJ whole genome shotgun (WGS) entry which is preliminary data.</text>
</comment>
<evidence type="ECO:0000313" key="10">
    <source>
        <dbReference type="EMBL" id="TQD37656.1"/>
    </source>
</evidence>
<comment type="pathway">
    <text evidence="2">Amino-acid biosynthesis; L-tryptophan biosynthesis; L-tryptophan from chorismate: step 4/5.</text>
</comment>
<evidence type="ECO:0000256" key="5">
    <source>
        <dbReference type="ARBA" id="ARBA00022793"/>
    </source>
</evidence>
<evidence type="ECO:0000256" key="7">
    <source>
        <dbReference type="ARBA" id="ARBA00023141"/>
    </source>
</evidence>
<dbReference type="SUPFAM" id="SSF51366">
    <property type="entry name" value="Ribulose-phoshate binding barrel"/>
    <property type="match status" value="1"/>
</dbReference>
<dbReference type="CDD" id="cd00331">
    <property type="entry name" value="IGPS"/>
    <property type="match status" value="1"/>
</dbReference>
<keyword evidence="4" id="KW-0028">Amino-acid biosynthesis</keyword>